<organism evidence="2 3">
    <name type="scientific">Paracoccus sanguinis</name>
    <dbReference type="NCBI Taxonomy" id="1545044"/>
    <lineage>
        <taxon>Bacteria</taxon>
        <taxon>Pseudomonadati</taxon>
        <taxon>Pseudomonadota</taxon>
        <taxon>Alphaproteobacteria</taxon>
        <taxon>Rhodobacterales</taxon>
        <taxon>Paracoccaceae</taxon>
        <taxon>Paracoccus</taxon>
    </lineage>
</organism>
<dbReference type="OrthoDB" id="7865457at2"/>
<keyword evidence="1" id="KW-0175">Coiled coil</keyword>
<evidence type="ECO:0000313" key="3">
    <source>
        <dbReference type="Proteomes" id="UP000182944"/>
    </source>
</evidence>
<dbReference type="EMBL" id="FNNA01000001">
    <property type="protein sequence ID" value="SDW32729.1"/>
    <property type="molecule type" value="Genomic_DNA"/>
</dbReference>
<evidence type="ECO:0000256" key="1">
    <source>
        <dbReference type="SAM" id="Coils"/>
    </source>
</evidence>
<protein>
    <submittedName>
        <fullName evidence="2">Uncharacterized protein</fullName>
    </submittedName>
</protein>
<feature type="coiled-coil region" evidence="1">
    <location>
        <begin position="55"/>
        <end position="91"/>
    </location>
</feature>
<dbReference type="STRING" id="1545044.SAMN05444276_101673"/>
<sequence>MIENITTAIGFAGAAATAFDTAANGLARLKGLFAKETPQDAQYRAQIVEITTQLLAAQEANLETKKLLLKLKEEEQRRSKFEQQASRYTLTTTDRGGLVYSLNPDDAKGEPPHDLCAACFEQEKRSIMQFVQPNTLECPLCKTRVPKSDGKNYGMVAARSRGGSPFAL</sequence>
<dbReference type="AlphaFoldDB" id="A0A1H2SNV2"/>
<dbReference type="Proteomes" id="UP000182944">
    <property type="component" value="Unassembled WGS sequence"/>
</dbReference>
<reference evidence="3" key="1">
    <citation type="submission" date="2016-10" db="EMBL/GenBank/DDBJ databases">
        <authorList>
            <person name="Varghese N."/>
            <person name="Submissions S."/>
        </authorList>
    </citation>
    <scope>NUCLEOTIDE SEQUENCE [LARGE SCALE GENOMIC DNA]</scope>
    <source>
        <strain evidence="3">DSM 29303</strain>
    </source>
</reference>
<evidence type="ECO:0000313" key="2">
    <source>
        <dbReference type="EMBL" id="SDW32729.1"/>
    </source>
</evidence>
<accession>A0A1H2SNV2</accession>
<proteinExistence type="predicted"/>
<gene>
    <name evidence="2" type="ORF">SAMN05444276_101673</name>
</gene>
<keyword evidence="3" id="KW-1185">Reference proteome</keyword>
<name>A0A1H2SNV2_9RHOB</name>
<dbReference type="RefSeq" id="WP_036730670.1">
    <property type="nucleotide sequence ID" value="NZ_FNNA01000001.1"/>
</dbReference>